<dbReference type="InterPro" id="IPR050411">
    <property type="entry name" value="AlphaKG_dependent_hydroxylases"/>
</dbReference>
<keyword evidence="5" id="KW-0223">Dioxygenase</keyword>
<evidence type="ECO:0000256" key="2">
    <source>
        <dbReference type="ARBA" id="ARBA00023002"/>
    </source>
</evidence>
<feature type="domain" description="TauD/TfdA-like" evidence="4">
    <location>
        <begin position="33"/>
        <end position="321"/>
    </location>
</feature>
<proteinExistence type="predicted"/>
<evidence type="ECO:0000313" key="6">
    <source>
        <dbReference type="Proteomes" id="UP001143391"/>
    </source>
</evidence>
<evidence type="ECO:0000256" key="3">
    <source>
        <dbReference type="ARBA" id="ARBA00023194"/>
    </source>
</evidence>
<gene>
    <name evidence="5" type="ORF">NLU14_16625</name>
</gene>
<reference evidence="5" key="1">
    <citation type="submission" date="2022-07" db="EMBL/GenBank/DDBJ databases">
        <title>Marinobacter iranensis a new bacterium isolate from a hipersaline lake in Iran.</title>
        <authorList>
            <person name="Mohammad A.M.A."/>
            <person name="Cristina S.-P."/>
            <person name="Antonio V."/>
        </authorList>
    </citation>
    <scope>NUCLEOTIDE SEQUENCE</scope>
    <source>
        <strain evidence="5">71-i</strain>
    </source>
</reference>
<sequence>MRSNIANPAIEATDALLVEEGCPLKVSPQTPGTSLEQAGEAVRDLVGRRLEQDGAILFSGFSAPGVDGFQSFAGSFGHPLLSYEFGSTPRSQVTGQGVYTSTEYPAHRSIPLHNEQAYTTEWPMRIWFYCAQAAEKGGETPIADSREVYRRIDPALRRRFSERGLSYVRNYGNGLDLDWQQVFNTDSAEAVEVFCRRQGIDVTWKDDGCLRTVQRCQAVARHPRSGDNVWFNQAHLFHVSALDQEMQEILLDTVGEEGLPRNVYYGDGSPIETSALDDIRGVLNECRVVFPWRSGDVLMLDNMLMAHSREPFSGPRKVVVAMAEGHGMVCDLQSPTARGEAT</sequence>
<dbReference type="SUPFAM" id="SSF51197">
    <property type="entry name" value="Clavaminate synthase-like"/>
    <property type="match status" value="1"/>
</dbReference>
<dbReference type="Pfam" id="PF02668">
    <property type="entry name" value="TauD"/>
    <property type="match status" value="1"/>
</dbReference>
<dbReference type="GO" id="GO:0051213">
    <property type="term" value="F:dioxygenase activity"/>
    <property type="evidence" value="ECO:0007669"/>
    <property type="project" value="UniProtKB-KW"/>
</dbReference>
<protein>
    <submittedName>
        <fullName evidence="5">TauD/TfdA family dioxygenase</fullName>
    </submittedName>
</protein>
<comment type="caution">
    <text evidence="5">The sequence shown here is derived from an EMBL/GenBank/DDBJ whole genome shotgun (WGS) entry which is preliminary data.</text>
</comment>
<dbReference type="RefSeq" id="WP_275708585.1">
    <property type="nucleotide sequence ID" value="NZ_JANCMW010000012.1"/>
</dbReference>
<keyword evidence="3" id="KW-0045">Antibiotic biosynthesis</keyword>
<dbReference type="InterPro" id="IPR042098">
    <property type="entry name" value="TauD-like_sf"/>
</dbReference>
<dbReference type="Proteomes" id="UP001143391">
    <property type="component" value="Unassembled WGS sequence"/>
</dbReference>
<evidence type="ECO:0000259" key="4">
    <source>
        <dbReference type="Pfam" id="PF02668"/>
    </source>
</evidence>
<accession>A0ABT5YE16</accession>
<dbReference type="Gene3D" id="3.60.130.10">
    <property type="entry name" value="Clavaminate synthase-like"/>
    <property type="match status" value="1"/>
</dbReference>
<dbReference type="PANTHER" id="PTHR10696">
    <property type="entry name" value="GAMMA-BUTYROBETAINE HYDROXYLASE-RELATED"/>
    <property type="match status" value="1"/>
</dbReference>
<name>A0ABT5YE16_9GAMM</name>
<keyword evidence="2" id="KW-0560">Oxidoreductase</keyword>
<dbReference type="EMBL" id="JANCMW010000012">
    <property type="protein sequence ID" value="MDF0751857.1"/>
    <property type="molecule type" value="Genomic_DNA"/>
</dbReference>
<organism evidence="5 6">
    <name type="scientific">Marinobacter iranensis</name>
    <dbReference type="NCBI Taxonomy" id="2962607"/>
    <lineage>
        <taxon>Bacteria</taxon>
        <taxon>Pseudomonadati</taxon>
        <taxon>Pseudomonadota</taxon>
        <taxon>Gammaproteobacteria</taxon>
        <taxon>Pseudomonadales</taxon>
        <taxon>Marinobacteraceae</taxon>
        <taxon>Marinobacter</taxon>
    </lineage>
</organism>
<dbReference type="InterPro" id="IPR003819">
    <property type="entry name" value="TauD/TfdA-like"/>
</dbReference>
<keyword evidence="6" id="KW-1185">Reference proteome</keyword>
<evidence type="ECO:0000256" key="1">
    <source>
        <dbReference type="ARBA" id="ARBA00001954"/>
    </source>
</evidence>
<dbReference type="PANTHER" id="PTHR10696:SF56">
    <property type="entry name" value="TAUD_TFDA-LIKE DOMAIN-CONTAINING PROTEIN"/>
    <property type="match status" value="1"/>
</dbReference>
<evidence type="ECO:0000313" key="5">
    <source>
        <dbReference type="EMBL" id="MDF0751857.1"/>
    </source>
</evidence>
<comment type="cofactor">
    <cofactor evidence="1">
        <name>Fe(2+)</name>
        <dbReference type="ChEBI" id="CHEBI:29033"/>
    </cofactor>
</comment>